<evidence type="ECO:0008006" key="4">
    <source>
        <dbReference type="Google" id="ProtNLM"/>
    </source>
</evidence>
<keyword evidence="3" id="KW-1185">Reference proteome</keyword>
<organism evidence="2 3">
    <name type="scientific">Allofournierella massiliensis</name>
    <dbReference type="NCBI Taxonomy" id="1650663"/>
    <lineage>
        <taxon>Bacteria</taxon>
        <taxon>Bacillati</taxon>
        <taxon>Bacillota</taxon>
        <taxon>Clostridia</taxon>
        <taxon>Eubacteriales</taxon>
        <taxon>Oscillospiraceae</taxon>
        <taxon>Allofournierella</taxon>
    </lineage>
</organism>
<keyword evidence="1" id="KW-0812">Transmembrane</keyword>
<feature type="transmembrane region" description="Helical" evidence="1">
    <location>
        <begin position="130"/>
        <end position="147"/>
    </location>
</feature>
<reference evidence="3" key="2">
    <citation type="submission" date="2023-06" db="EMBL/GenBank/DDBJ databases">
        <title>Identification and characterization of horizontal gene transfer across gut microbiota members of farm animals based on homology search.</title>
        <authorList>
            <person name="Zeman M."/>
            <person name="Kubasova T."/>
            <person name="Jahodarova E."/>
            <person name="Nykrynova M."/>
            <person name="Rychlik I."/>
        </authorList>
    </citation>
    <scope>NUCLEOTIDE SEQUENCE [LARGE SCALE GENOMIC DNA]</scope>
    <source>
        <strain evidence="3">ET340</strain>
    </source>
</reference>
<name>A0ABT7UPF9_9FIRM</name>
<dbReference type="Proteomes" id="UP001529380">
    <property type="component" value="Unassembled WGS sequence"/>
</dbReference>
<comment type="caution">
    <text evidence="2">The sequence shown here is derived from an EMBL/GenBank/DDBJ whole genome shotgun (WGS) entry which is preliminary data.</text>
</comment>
<dbReference type="RefSeq" id="WP_289599486.1">
    <property type="nucleotide sequence ID" value="NZ_JAUDCL010000007.1"/>
</dbReference>
<keyword evidence="1" id="KW-0472">Membrane</keyword>
<feature type="transmembrane region" description="Helical" evidence="1">
    <location>
        <begin position="30"/>
        <end position="48"/>
    </location>
</feature>
<reference evidence="2 3" key="3">
    <citation type="submission" date="2023-06" db="EMBL/GenBank/DDBJ databases">
        <authorList>
            <person name="Zeman M."/>
            <person name="Kubasova T."/>
            <person name="Jahodarova E."/>
            <person name="Nykrynova M."/>
            <person name="Rychlik I."/>
        </authorList>
    </citation>
    <scope>NUCLEOTIDE SEQUENCE [LARGE SCALE GENOMIC DNA]</scope>
    <source>
        <strain evidence="2 3">ET340</strain>
    </source>
</reference>
<keyword evidence="1" id="KW-1133">Transmembrane helix</keyword>
<sequence>MEFVLGTAAFAAFFAYDVNSVRPVRPWFHRLFAVGCALLAAATGLLVWNCRAFFAFNGPVLALAVLAVVFLALMVYTLFFALPFSATYLEENAPRKAYTGGMYALCRHPGVLWFAGAYLCLGLLLGTPKAAVFALVMTGLNIAYVLFQDRWTFPQSFVNYEEYRRTTPFLLPTPGSAVRCVRTWKGGAEQ</sequence>
<feature type="transmembrane region" description="Helical" evidence="1">
    <location>
        <begin position="102"/>
        <end position="125"/>
    </location>
</feature>
<reference evidence="2 3" key="1">
    <citation type="submission" date="2023-06" db="EMBL/GenBank/DDBJ databases">
        <title>Identification and characterization of horizontal gene transfer across gut microbiota members of farm animals based on homology search.</title>
        <authorList>
            <person name="Schwarzerova J."/>
            <person name="Nykrynova M."/>
            <person name="Jureckova K."/>
            <person name="Cejkova D."/>
            <person name="Rychlik I."/>
        </authorList>
    </citation>
    <scope>NUCLEOTIDE SEQUENCE [LARGE SCALE GENOMIC DNA]</scope>
    <source>
        <strain evidence="2 3">ET340</strain>
    </source>
</reference>
<protein>
    <recommendedName>
        <fullName evidence="4">Protein-S-isoprenylcysteine O-methyltransferase Ste14</fullName>
    </recommendedName>
</protein>
<gene>
    <name evidence="2" type="ORF">QUW08_05660</name>
</gene>
<dbReference type="Gene3D" id="1.20.120.1630">
    <property type="match status" value="1"/>
</dbReference>
<dbReference type="EMBL" id="JAUDCL010000007">
    <property type="protein sequence ID" value="MDM8200782.1"/>
    <property type="molecule type" value="Genomic_DNA"/>
</dbReference>
<evidence type="ECO:0000313" key="2">
    <source>
        <dbReference type="EMBL" id="MDM8200782.1"/>
    </source>
</evidence>
<accession>A0ABT7UPF9</accession>
<proteinExistence type="predicted"/>
<feature type="transmembrane region" description="Helical" evidence="1">
    <location>
        <begin position="60"/>
        <end position="82"/>
    </location>
</feature>
<evidence type="ECO:0000256" key="1">
    <source>
        <dbReference type="SAM" id="Phobius"/>
    </source>
</evidence>
<evidence type="ECO:0000313" key="3">
    <source>
        <dbReference type="Proteomes" id="UP001529380"/>
    </source>
</evidence>